<keyword evidence="2" id="KW-0436">Ligase</keyword>
<dbReference type="SUPFAM" id="SSF56037">
    <property type="entry name" value="PheT/TilS domain"/>
    <property type="match status" value="1"/>
</dbReference>
<dbReference type="InterPro" id="IPR020825">
    <property type="entry name" value="Phe-tRNA_synthase-like_B3/B4"/>
</dbReference>
<dbReference type="Pfam" id="PF03483">
    <property type="entry name" value="B3_4"/>
    <property type="match status" value="1"/>
</dbReference>
<feature type="domain" description="B3/B4 tRNA-binding" evidence="1">
    <location>
        <begin position="62"/>
        <end position="212"/>
    </location>
</feature>
<protein>
    <submittedName>
        <fullName evidence="2">Phenylalanine--tRNA ligase beta subunit-related protein</fullName>
    </submittedName>
</protein>
<dbReference type="PANTHER" id="PTHR39209:SF2">
    <property type="entry name" value="CYTOPLASMIC PROTEIN"/>
    <property type="match status" value="1"/>
</dbReference>
<dbReference type="RefSeq" id="WP_367780613.1">
    <property type="nucleotide sequence ID" value="NZ_JBFMIA010000023.1"/>
</dbReference>
<proteinExistence type="predicted"/>
<dbReference type="EMBL" id="JBFMIA010000023">
    <property type="protein sequence ID" value="MEW9503126.1"/>
    <property type="molecule type" value="Genomic_DNA"/>
</dbReference>
<evidence type="ECO:0000259" key="1">
    <source>
        <dbReference type="SMART" id="SM00873"/>
    </source>
</evidence>
<dbReference type="PANTHER" id="PTHR39209">
    <property type="match status" value="1"/>
</dbReference>
<accession>A0ABV3Q7B8</accession>
<organism evidence="2 3">
    <name type="scientific">Jeotgalibacillus marinus</name>
    <dbReference type="NCBI Taxonomy" id="86667"/>
    <lineage>
        <taxon>Bacteria</taxon>
        <taxon>Bacillati</taxon>
        <taxon>Bacillota</taxon>
        <taxon>Bacilli</taxon>
        <taxon>Bacillales</taxon>
        <taxon>Caryophanaceae</taxon>
        <taxon>Jeotgalibacillus</taxon>
    </lineage>
</organism>
<dbReference type="Gene3D" id="3.50.40.10">
    <property type="entry name" value="Phenylalanyl-trna Synthetase, Chain B, domain 3"/>
    <property type="match status" value="1"/>
</dbReference>
<dbReference type="GO" id="GO:0016874">
    <property type="term" value="F:ligase activity"/>
    <property type="evidence" value="ECO:0007669"/>
    <property type="project" value="UniProtKB-KW"/>
</dbReference>
<keyword evidence="3" id="KW-1185">Reference proteome</keyword>
<sequence length="225" mass="25548">MNVSIHPSLLKHEQPFAFGIIHYKGIQVSDSPQMIKGRLQLFQESIYFELQDKNVTDFEGIKEWRTIFKKLGKDPNRYRHSAEALYRRIKKQNYLKSVHSAIDINNFFSLEYQSPIGLYDVSKINGDISLRLGESQEAYDGLNGRFMSVESILVSVDDSGPFGSPFVDSTRTAVNKKTTDAIQIVYLRPSLSPKDQIKLTDSLKNMFIQVHGGTAEVDILTNQPS</sequence>
<gene>
    <name evidence="2" type="ORF">AB1471_15190</name>
</gene>
<evidence type="ECO:0000313" key="3">
    <source>
        <dbReference type="Proteomes" id="UP001556040"/>
    </source>
</evidence>
<dbReference type="InterPro" id="IPR005146">
    <property type="entry name" value="B3/B4_tRNA-bd"/>
</dbReference>
<dbReference type="SMART" id="SM00873">
    <property type="entry name" value="B3_4"/>
    <property type="match status" value="1"/>
</dbReference>
<dbReference type="Proteomes" id="UP001556040">
    <property type="component" value="Unassembled WGS sequence"/>
</dbReference>
<name>A0ABV3Q7B8_9BACL</name>
<reference evidence="2 3" key="1">
    <citation type="journal article" date="1979" name="Int. J. Syst. Evol. Microbiol.">
        <title>Bacillus globisporus subsp. marinus subsp. nov.</title>
        <authorList>
            <person name="Liu H."/>
        </authorList>
    </citation>
    <scope>NUCLEOTIDE SEQUENCE [LARGE SCALE GENOMIC DNA]</scope>
    <source>
        <strain evidence="2 3">DSM 1297</strain>
    </source>
</reference>
<comment type="caution">
    <text evidence="2">The sequence shown here is derived from an EMBL/GenBank/DDBJ whole genome shotgun (WGS) entry which is preliminary data.</text>
</comment>
<evidence type="ECO:0000313" key="2">
    <source>
        <dbReference type="EMBL" id="MEW9503126.1"/>
    </source>
</evidence>